<evidence type="ECO:0000313" key="2">
    <source>
        <dbReference type="EMBL" id="VDI17570.1"/>
    </source>
</evidence>
<dbReference type="Gene3D" id="1.10.1040.10">
    <property type="entry name" value="N-(1-d-carboxylethyl)-l-norvaline Dehydrogenase, domain 2"/>
    <property type="match status" value="1"/>
</dbReference>
<dbReference type="PANTHER" id="PTHR38015">
    <property type="entry name" value="BLR6086 PROTEIN"/>
    <property type="match status" value="1"/>
</dbReference>
<proteinExistence type="predicted"/>
<feature type="transmembrane region" description="Helical" evidence="1">
    <location>
        <begin position="242"/>
        <end position="265"/>
    </location>
</feature>
<dbReference type="EMBL" id="UYJE01003243">
    <property type="protein sequence ID" value="VDI17570.1"/>
    <property type="molecule type" value="Genomic_DNA"/>
</dbReference>
<name>A0A8B6DDG9_MYTGA</name>
<evidence type="ECO:0000256" key="1">
    <source>
        <dbReference type="SAM" id="Phobius"/>
    </source>
</evidence>
<dbReference type="InterPro" id="IPR051729">
    <property type="entry name" value="Opine/Lysopine_DH"/>
</dbReference>
<dbReference type="InterPro" id="IPR008927">
    <property type="entry name" value="6-PGluconate_DH-like_C_sf"/>
</dbReference>
<evidence type="ECO:0008006" key="4">
    <source>
        <dbReference type="Google" id="ProtNLM"/>
    </source>
</evidence>
<evidence type="ECO:0000313" key="3">
    <source>
        <dbReference type="Proteomes" id="UP000596742"/>
    </source>
</evidence>
<keyword evidence="1" id="KW-0472">Membrane</keyword>
<gene>
    <name evidence="2" type="ORF">MGAL_10B058982</name>
</gene>
<accession>A0A8B6DDG9</accession>
<protein>
    <recommendedName>
        <fullName evidence="4">Octopine dehydrogenase</fullName>
    </recommendedName>
</protein>
<keyword evidence="3" id="KW-1185">Reference proteome</keyword>
<organism evidence="2 3">
    <name type="scientific">Mytilus galloprovincialis</name>
    <name type="common">Mediterranean mussel</name>
    <dbReference type="NCBI Taxonomy" id="29158"/>
    <lineage>
        <taxon>Eukaryota</taxon>
        <taxon>Metazoa</taxon>
        <taxon>Spiralia</taxon>
        <taxon>Lophotrochozoa</taxon>
        <taxon>Mollusca</taxon>
        <taxon>Bivalvia</taxon>
        <taxon>Autobranchia</taxon>
        <taxon>Pteriomorphia</taxon>
        <taxon>Mytilida</taxon>
        <taxon>Mytiloidea</taxon>
        <taxon>Mytilidae</taxon>
        <taxon>Mytilinae</taxon>
        <taxon>Mytilus</taxon>
    </lineage>
</organism>
<dbReference type="OrthoDB" id="6058913at2759"/>
<dbReference type="SUPFAM" id="SSF48179">
    <property type="entry name" value="6-phosphogluconate dehydrogenase C-terminal domain-like"/>
    <property type="match status" value="1"/>
</dbReference>
<keyword evidence="1" id="KW-1133">Transmembrane helix</keyword>
<dbReference type="Gene3D" id="3.40.50.720">
    <property type="entry name" value="NAD(P)-binding Rossmann-like Domain"/>
    <property type="match status" value="1"/>
</dbReference>
<comment type="caution">
    <text evidence="2">The sequence shown here is derived from an EMBL/GenBank/DDBJ whole genome shotgun (WGS) entry which is preliminary data.</text>
</comment>
<keyword evidence="1" id="KW-0812">Transmembrane</keyword>
<dbReference type="InterPro" id="IPR013328">
    <property type="entry name" value="6PGD_dom2"/>
</dbReference>
<reference evidence="2" key="1">
    <citation type="submission" date="2018-11" db="EMBL/GenBank/DDBJ databases">
        <authorList>
            <person name="Alioto T."/>
            <person name="Alioto T."/>
        </authorList>
    </citation>
    <scope>NUCLEOTIDE SEQUENCE</scope>
</reference>
<dbReference type="PANTHER" id="PTHR38015:SF1">
    <property type="entry name" value="OPINE DEHYDROGENASE DOMAIN-CONTAINING PROTEIN"/>
    <property type="match status" value="1"/>
</dbReference>
<sequence>MSCILKYVIVFQLLYRYARGRAYLVMLTKPVVFGESVQLACMANETEIPLDKPHSRSWSGGPYNALLCMNGVSADSSKYNEGKGKEKNQYNLKIRNFSVMDVNCEYKCVFGVDITRLTLHLNQKDYEYLPSRESTTVVSSLRHGHFSVTITFVKVWPIPVCEIIFERLNFAKRIRVSKTKNGKLFSANMSLEHVFKSDVCSGDMLISCRIGTKNIEVGRKQFHTCPETVKNKGGNLLNDKMLITMIVAIFMFVFMVFVIVLYLVIKQKGYTTTNNTTVHVPENPNNTDDRIHLTNREKCQYTKYTPVTMDTKLKILISGGGNGAHCLSVFASQRRNVKVNVLTLHDGSADLWNSSLKKGCLTISATQPNGSEENIESSPSFVTSDAVAAMDQIQVVFIVAPAYRHELYIRSILPYIKPNMLVVGLPGHAGFELQCKYILGDKSRICTIVGFDSLPWGCRVVDYGKHVRLLGTKDVVNATMLTGFDCKLPFPVIETIQYIIGEKPVIKLASNFLSVSLMAGSILHPPLMYGKWKDWDGQPLTEVPSYFTTVSEEQADIMSSLSDELVATAKKISDLKRDMDMSDVIHIHDWFKQRYYKQISDDSSVMTCYPTTATTLKEIARKEENGAKKWNMFYQWWVILLD</sequence>
<dbReference type="Proteomes" id="UP000596742">
    <property type="component" value="Unassembled WGS sequence"/>
</dbReference>
<dbReference type="AlphaFoldDB" id="A0A8B6DDG9"/>